<evidence type="ECO:0000313" key="1">
    <source>
        <dbReference type="RefSeq" id="XP_059599668.1"/>
    </source>
</evidence>
<organism evidence="1">
    <name type="scientific">Aspergillus niger</name>
    <dbReference type="NCBI Taxonomy" id="5061"/>
    <lineage>
        <taxon>Eukaryota</taxon>
        <taxon>Fungi</taxon>
        <taxon>Dikarya</taxon>
        <taxon>Ascomycota</taxon>
        <taxon>Pezizomycotina</taxon>
        <taxon>Eurotiomycetes</taxon>
        <taxon>Eurotiomycetidae</taxon>
        <taxon>Eurotiales</taxon>
        <taxon>Aspergillaceae</taxon>
        <taxon>Aspergillus</taxon>
        <taxon>Aspergillus subgen. Circumdati</taxon>
    </lineage>
</organism>
<protein>
    <submittedName>
        <fullName evidence="1">Uncharacterized protein</fullName>
    </submittedName>
</protein>
<gene>
    <name evidence="1" type="ORF">An01g05250</name>
</gene>
<dbReference type="RefSeq" id="XP_059599668.1">
    <property type="nucleotide sequence ID" value="XM_059748032.1"/>
</dbReference>
<dbReference type="VEuPathDB" id="FungiDB:An01g05250"/>
<name>A0AAJ8BMQ1_ASPNG</name>
<reference evidence="1" key="2">
    <citation type="submission" date="2025-08" db="UniProtKB">
        <authorList>
            <consortium name="RefSeq"/>
        </authorList>
    </citation>
    <scope>IDENTIFICATION</scope>
</reference>
<dbReference type="KEGG" id="ang:An01g05250"/>
<reference evidence="1" key="1">
    <citation type="submission" date="2025-02" db="EMBL/GenBank/DDBJ databases">
        <authorList>
            <consortium name="NCBI Genome Project"/>
        </authorList>
    </citation>
    <scope>NUCLEOTIDE SEQUENCE</scope>
</reference>
<sequence>MIDQGTLEAWRWSYYRDIGYEMLTGRPPKHVAGYRRGSSPNNFVNGCVDYDQVSMRSSASILGTVIPIPPAAKESCRAIRVSCFEQSVSVIIASRSLPFDPPWHPPYQDPSLAVSLHIYL</sequence>
<dbReference type="AlphaFoldDB" id="A0AAJ8BMQ1"/>
<accession>A0AAJ8BMQ1</accession>
<dbReference type="GeneID" id="84589949"/>
<proteinExistence type="predicted"/>